<dbReference type="EMBL" id="LXND01000058">
    <property type="protein sequence ID" value="OAD63800.1"/>
    <property type="molecule type" value="Genomic_DNA"/>
</dbReference>
<name>A0AAP5WFX5_9LACO</name>
<sequence>MIERLCGILALAIAGWQFYSFRQAFRSSKKTAGKNTNVFIGFGLWFGLFFGIIIFLLGLALLFGAF</sequence>
<gene>
    <name evidence="3" type="ORF">A7K95_08255</name>
    <name evidence="2" type="ORF">GA842_04820</name>
</gene>
<evidence type="ECO:0000256" key="1">
    <source>
        <dbReference type="SAM" id="Phobius"/>
    </source>
</evidence>
<dbReference type="Proteomes" id="UP001275867">
    <property type="component" value="Unassembled WGS sequence"/>
</dbReference>
<dbReference type="AlphaFoldDB" id="A0AAP5WFX5"/>
<keyword evidence="4" id="KW-1185">Reference proteome</keyword>
<organism evidence="2 5">
    <name type="scientific">Pediococcus parvulus</name>
    <dbReference type="NCBI Taxonomy" id="54062"/>
    <lineage>
        <taxon>Bacteria</taxon>
        <taxon>Bacillati</taxon>
        <taxon>Bacillota</taxon>
        <taxon>Bacilli</taxon>
        <taxon>Lactobacillales</taxon>
        <taxon>Lactobacillaceae</taxon>
        <taxon>Pediococcus</taxon>
    </lineage>
</organism>
<accession>A0AAP5WFX5</accession>
<proteinExistence type="predicted"/>
<evidence type="ECO:0000313" key="5">
    <source>
        <dbReference type="Proteomes" id="UP001275867"/>
    </source>
</evidence>
<reference evidence="3 4" key="1">
    <citation type="submission" date="2016-05" db="EMBL/GenBank/DDBJ databases">
        <title>Draft genome sequence of Pediococcus parvulus 2.6, a probiotic beta-glucan producer strain.</title>
        <authorList>
            <person name="Mohedano M.L."/>
            <person name="Perez-Ramos A."/>
            <person name="Duenas M.T."/>
            <person name="Lamontanara A."/>
            <person name="Orru L."/>
            <person name="Spano G."/>
            <person name="Capozzi V."/>
            <person name="Lopez P."/>
        </authorList>
    </citation>
    <scope>NUCLEOTIDE SEQUENCE [LARGE SCALE GENOMIC DNA]</scope>
    <source>
        <strain evidence="3 4">2.6</strain>
    </source>
</reference>
<comment type="caution">
    <text evidence="2">The sequence shown here is derived from an EMBL/GenBank/DDBJ whole genome shotgun (WGS) entry which is preliminary data.</text>
</comment>
<protein>
    <submittedName>
        <fullName evidence="2">Immunity protein</fullName>
    </submittedName>
</protein>
<keyword evidence="1" id="KW-0472">Membrane</keyword>
<keyword evidence="1" id="KW-0812">Transmembrane</keyword>
<dbReference type="Proteomes" id="UP000077280">
    <property type="component" value="Unassembled WGS sequence"/>
</dbReference>
<evidence type="ECO:0000313" key="2">
    <source>
        <dbReference type="EMBL" id="MDV7694220.1"/>
    </source>
</evidence>
<dbReference type="EMBL" id="WERX01000012">
    <property type="protein sequence ID" value="MDV7694220.1"/>
    <property type="molecule type" value="Genomic_DNA"/>
</dbReference>
<keyword evidence="1" id="KW-1133">Transmembrane helix</keyword>
<evidence type="ECO:0000313" key="3">
    <source>
        <dbReference type="EMBL" id="OAD63800.1"/>
    </source>
</evidence>
<feature type="transmembrane region" description="Helical" evidence="1">
    <location>
        <begin position="38"/>
        <end position="63"/>
    </location>
</feature>
<reference evidence="2" key="2">
    <citation type="submission" date="2019-10" db="EMBL/GenBank/DDBJ databases">
        <title>Malate fermentation in French cider.</title>
        <authorList>
            <person name="Cousin F.J."/>
            <person name="Medina Fernandez S."/>
            <person name="Misery B."/>
            <person name="Laplace J.-M."/>
            <person name="Cretenet M."/>
        </authorList>
    </citation>
    <scope>NUCLEOTIDE SEQUENCE</scope>
    <source>
        <strain evidence="2">UCMA15901</strain>
    </source>
</reference>
<evidence type="ECO:0000313" key="4">
    <source>
        <dbReference type="Proteomes" id="UP000077280"/>
    </source>
</evidence>